<dbReference type="Gene3D" id="3.40.50.300">
    <property type="entry name" value="P-loop containing nucleotide triphosphate hydrolases"/>
    <property type="match status" value="1"/>
</dbReference>
<feature type="coiled-coil region" evidence="4">
    <location>
        <begin position="199"/>
        <end position="259"/>
    </location>
</feature>
<dbReference type="InterPro" id="IPR045058">
    <property type="entry name" value="GIMA/IAN/Toc"/>
</dbReference>
<evidence type="ECO:0000256" key="4">
    <source>
        <dbReference type="SAM" id="Coils"/>
    </source>
</evidence>
<dbReference type="InterPro" id="IPR027417">
    <property type="entry name" value="P-loop_NTPase"/>
</dbReference>
<evidence type="ECO:0000256" key="3">
    <source>
        <dbReference type="ARBA" id="ARBA00023134"/>
    </source>
</evidence>
<dbReference type="CDD" id="cd01852">
    <property type="entry name" value="AIG1"/>
    <property type="match status" value="1"/>
</dbReference>
<feature type="domain" description="AIG1-type G" evidence="5">
    <location>
        <begin position="5"/>
        <end position="203"/>
    </location>
</feature>
<keyword evidence="3" id="KW-0342">GTP-binding</keyword>
<name>A0AAN8MD44_9TELE</name>
<accession>A0AAN8MD44</accession>
<protein>
    <recommendedName>
        <fullName evidence="5">AIG1-type G domain-containing protein</fullName>
    </recommendedName>
</protein>
<dbReference type="Proteomes" id="UP001356427">
    <property type="component" value="Unassembled WGS sequence"/>
</dbReference>
<dbReference type="EMBL" id="JAGTTL010000003">
    <property type="protein sequence ID" value="KAK6324617.1"/>
    <property type="molecule type" value="Genomic_DNA"/>
</dbReference>
<dbReference type="SUPFAM" id="SSF52540">
    <property type="entry name" value="P-loop containing nucleoside triphosphate hydrolases"/>
    <property type="match status" value="1"/>
</dbReference>
<dbReference type="AlphaFoldDB" id="A0AAN8MD44"/>
<dbReference type="GO" id="GO:0005525">
    <property type="term" value="F:GTP binding"/>
    <property type="evidence" value="ECO:0007669"/>
    <property type="project" value="UniProtKB-KW"/>
</dbReference>
<reference evidence="6 7" key="1">
    <citation type="submission" date="2021-04" db="EMBL/GenBank/DDBJ databases">
        <authorList>
            <person name="De Guttry C."/>
            <person name="Zahm M."/>
            <person name="Klopp C."/>
            <person name="Cabau C."/>
            <person name="Louis A."/>
            <person name="Berthelot C."/>
            <person name="Parey E."/>
            <person name="Roest Crollius H."/>
            <person name="Montfort J."/>
            <person name="Robinson-Rechavi M."/>
            <person name="Bucao C."/>
            <person name="Bouchez O."/>
            <person name="Gislard M."/>
            <person name="Lluch J."/>
            <person name="Milhes M."/>
            <person name="Lampietro C."/>
            <person name="Lopez Roques C."/>
            <person name="Donnadieu C."/>
            <person name="Braasch I."/>
            <person name="Desvignes T."/>
            <person name="Postlethwait J."/>
            <person name="Bobe J."/>
            <person name="Wedekind C."/>
            <person name="Guiguen Y."/>
        </authorList>
    </citation>
    <scope>NUCLEOTIDE SEQUENCE [LARGE SCALE GENOMIC DNA]</scope>
    <source>
        <strain evidence="6">Cs_M1</strain>
        <tissue evidence="6">Blood</tissue>
    </source>
</reference>
<dbReference type="PANTHER" id="PTHR10903:SF170">
    <property type="entry name" value="GTPASE IMAP FAMILY MEMBER 7"/>
    <property type="match status" value="1"/>
</dbReference>
<dbReference type="Pfam" id="PF04548">
    <property type="entry name" value="AIG1"/>
    <property type="match status" value="1"/>
</dbReference>
<keyword evidence="2" id="KW-0547">Nucleotide-binding</keyword>
<comment type="caution">
    <text evidence="6">The sequence shown here is derived from an EMBL/GenBank/DDBJ whole genome shotgun (WGS) entry which is preliminary data.</text>
</comment>
<sequence length="298" mass="32785">MTEHNEEVRIVLVGKTGVGKSAAGNTILGRKAFDSVMSSNSVTSTCDKKSGKVGGQSVAVIDTPGLFDTELTQEEALKEISQCISFSAPGPHVFLVVIKLGRFTKEEQETVEMIQNLFGVEASKYSMVLFTHGDDLVDVTIEDFLHGNPKLESLIAKCNGGYHVFNNKDQNPSQVNELLDKINKMVKVNGGSHYTSKMFQEVERAIEEENERILKENREKRLREMEELKKKFEGERLREEEEKLRRKQEREARERAERLKKCARIGAVVGGIGGPVGSAVGAALGAGVGAAINTCSTQ</sequence>
<organism evidence="6 7">
    <name type="scientific">Coregonus suidteri</name>
    <dbReference type="NCBI Taxonomy" id="861788"/>
    <lineage>
        <taxon>Eukaryota</taxon>
        <taxon>Metazoa</taxon>
        <taxon>Chordata</taxon>
        <taxon>Craniata</taxon>
        <taxon>Vertebrata</taxon>
        <taxon>Euteleostomi</taxon>
        <taxon>Actinopterygii</taxon>
        <taxon>Neopterygii</taxon>
        <taxon>Teleostei</taxon>
        <taxon>Protacanthopterygii</taxon>
        <taxon>Salmoniformes</taxon>
        <taxon>Salmonidae</taxon>
        <taxon>Coregoninae</taxon>
        <taxon>Coregonus</taxon>
    </lineage>
</organism>
<dbReference type="PANTHER" id="PTHR10903">
    <property type="entry name" value="GTPASE, IMAP FAMILY MEMBER-RELATED"/>
    <property type="match status" value="1"/>
</dbReference>
<evidence type="ECO:0000259" key="5">
    <source>
        <dbReference type="PROSITE" id="PS51720"/>
    </source>
</evidence>
<dbReference type="PROSITE" id="PS51720">
    <property type="entry name" value="G_AIG1"/>
    <property type="match status" value="1"/>
</dbReference>
<evidence type="ECO:0000313" key="6">
    <source>
        <dbReference type="EMBL" id="KAK6324617.1"/>
    </source>
</evidence>
<keyword evidence="4" id="KW-0175">Coiled coil</keyword>
<proteinExistence type="inferred from homology"/>
<comment type="similarity">
    <text evidence="1">Belongs to the TRAFAC class TrmE-Era-EngA-EngB-Septin-like GTPase superfamily. AIG1/Toc34/Toc159-like paraseptin GTPase family. IAN subfamily.</text>
</comment>
<dbReference type="InterPro" id="IPR006703">
    <property type="entry name" value="G_AIG1"/>
</dbReference>
<evidence type="ECO:0000256" key="1">
    <source>
        <dbReference type="ARBA" id="ARBA00008535"/>
    </source>
</evidence>
<keyword evidence="7" id="KW-1185">Reference proteome</keyword>
<evidence type="ECO:0000313" key="7">
    <source>
        <dbReference type="Proteomes" id="UP001356427"/>
    </source>
</evidence>
<evidence type="ECO:0000256" key="2">
    <source>
        <dbReference type="ARBA" id="ARBA00022741"/>
    </source>
</evidence>
<gene>
    <name evidence="6" type="ORF">J4Q44_G00039590</name>
</gene>
<dbReference type="FunFam" id="3.40.50.300:FF:000366">
    <property type="entry name" value="GTPase, IMAP family member 2"/>
    <property type="match status" value="1"/>
</dbReference>